<proteinExistence type="predicted"/>
<reference evidence="2" key="2">
    <citation type="submission" date="2025-09" db="UniProtKB">
        <authorList>
            <consortium name="Ensembl"/>
        </authorList>
    </citation>
    <scope>IDENTIFICATION</scope>
</reference>
<protein>
    <submittedName>
        <fullName evidence="2">Germinal center associated, signaling and motility</fullName>
    </submittedName>
</protein>
<evidence type="ECO:0000313" key="2">
    <source>
        <dbReference type="Ensembl" id="ENSNGAP00000016874.1"/>
    </source>
</evidence>
<gene>
    <name evidence="2" type="primary">Gcsam</name>
</gene>
<dbReference type="InterPro" id="IPR031364">
    <property type="entry name" value="GC_assoc_lym"/>
</dbReference>
<dbReference type="Pfam" id="PF15666">
    <property type="entry name" value="HGAL"/>
    <property type="match status" value="1"/>
</dbReference>
<dbReference type="Proteomes" id="UP000694381">
    <property type="component" value="Unassembled WGS sequence"/>
</dbReference>
<organism evidence="2 3">
    <name type="scientific">Nannospalax galili</name>
    <name type="common">Northern Israeli blind subterranean mole rat</name>
    <name type="synonym">Spalax galili</name>
    <dbReference type="NCBI Taxonomy" id="1026970"/>
    <lineage>
        <taxon>Eukaryota</taxon>
        <taxon>Metazoa</taxon>
        <taxon>Chordata</taxon>
        <taxon>Craniata</taxon>
        <taxon>Vertebrata</taxon>
        <taxon>Euteleostomi</taxon>
        <taxon>Mammalia</taxon>
        <taxon>Eutheria</taxon>
        <taxon>Euarchontoglires</taxon>
        <taxon>Glires</taxon>
        <taxon>Rodentia</taxon>
        <taxon>Myomorpha</taxon>
        <taxon>Muroidea</taxon>
        <taxon>Spalacidae</taxon>
        <taxon>Spalacinae</taxon>
        <taxon>Nannospalax</taxon>
    </lineage>
</organism>
<feature type="compositionally biased region" description="Basic and acidic residues" evidence="1">
    <location>
        <begin position="95"/>
        <end position="104"/>
    </location>
</feature>
<evidence type="ECO:0000313" key="3">
    <source>
        <dbReference type="Proteomes" id="UP000694381"/>
    </source>
</evidence>
<dbReference type="GO" id="GO:2000402">
    <property type="term" value="P:negative regulation of lymphocyte migration"/>
    <property type="evidence" value="ECO:0007669"/>
    <property type="project" value="TreeGrafter"/>
</dbReference>
<dbReference type="PANTHER" id="PTHR35351">
    <property type="entry name" value="GERMINAL CENTER-ASSOCIATED SIGNALING AND MOTILITY-LIKE PROTEIN"/>
    <property type="match status" value="1"/>
</dbReference>
<dbReference type="AlphaFoldDB" id="A0A8C6W926"/>
<dbReference type="PANTHER" id="PTHR35351:SF2">
    <property type="entry name" value="GERMINAL CENTER-ASSOCIATED SIGNALING AND MOTILITY PROTEIN"/>
    <property type="match status" value="1"/>
</dbReference>
<dbReference type="GO" id="GO:0050855">
    <property type="term" value="P:regulation of B cell receptor signaling pathway"/>
    <property type="evidence" value="ECO:0007669"/>
    <property type="project" value="InterPro"/>
</dbReference>
<feature type="region of interest" description="Disordered" evidence="1">
    <location>
        <begin position="80"/>
        <end position="104"/>
    </location>
</feature>
<evidence type="ECO:0000256" key="1">
    <source>
        <dbReference type="SAM" id="MobiDB-lite"/>
    </source>
</evidence>
<accession>A0A8C6W926</accession>
<dbReference type="GeneTree" id="ENSGT00940000158134"/>
<sequence>KRMGNYLQRTDGYFRCWSCHIVEGCSCFPWKNITTFKARKDSQKQDEGMTSVSIQDSANQTYTEELCYIFVNHKALRRRPSGNSAEGHYENVSCKTERPGESLKGTETEYSVLRVPSTPWSPPSPEDEYELLVPMPSRFSSHAPQQPRSLTAPFETHFSYLR</sequence>
<name>A0A8C6W926_NANGA</name>
<reference evidence="2" key="1">
    <citation type="submission" date="2025-08" db="UniProtKB">
        <authorList>
            <consortium name="Ensembl"/>
        </authorList>
    </citation>
    <scope>IDENTIFICATION</scope>
</reference>
<dbReference type="OMA" id="RCWDCHI"/>
<dbReference type="Ensembl" id="ENSNGAT00000022495.1">
    <property type="protein sequence ID" value="ENSNGAP00000016874.1"/>
    <property type="gene ID" value="ENSNGAG00000017472.1"/>
</dbReference>
<keyword evidence="3" id="KW-1185">Reference proteome</keyword>